<evidence type="ECO:0000256" key="1">
    <source>
        <dbReference type="SAM" id="Coils"/>
    </source>
</evidence>
<reference evidence="2 3" key="1">
    <citation type="submission" date="2022-08" db="EMBL/GenBank/DDBJ databases">
        <title>Lysinibacillus sequencing.</title>
        <authorList>
            <person name="Dunlap C."/>
        </authorList>
    </citation>
    <scope>NUCLEOTIDE SEQUENCE [LARGE SCALE GENOMIC DNA]</scope>
    <source>
        <strain evidence="2 3">PB211</strain>
    </source>
</reference>
<keyword evidence="1" id="KW-0175">Coiled coil</keyword>
<feature type="coiled-coil region" evidence="1">
    <location>
        <begin position="87"/>
        <end position="117"/>
    </location>
</feature>
<name>A0ABT2DT43_9BACI</name>
<dbReference type="EMBL" id="JANTOO010000020">
    <property type="protein sequence ID" value="MCS1398070.1"/>
    <property type="molecule type" value="Genomic_DNA"/>
</dbReference>
<accession>A0ABT2DT43</accession>
<sequence>MILLWTQEVSEGKAAVVGTNYIPFDPVYGIKDENGNLMSKEAIEKMGGVFVESIPQPESNGKMAMHFVNPQTGEQWYEYEVIPKTEMEILKEELAAVKAENKELKLAIAESAEAQQQDKIENQLAIAEVAELIATKEVL</sequence>
<dbReference type="Proteomes" id="UP001525021">
    <property type="component" value="Unassembled WGS sequence"/>
</dbReference>
<organism evidence="2 3">
    <name type="scientific">Lysinibacillus pinottii</name>
    <dbReference type="NCBI Taxonomy" id="2973932"/>
    <lineage>
        <taxon>Bacteria</taxon>
        <taxon>Bacillati</taxon>
        <taxon>Bacillota</taxon>
        <taxon>Bacilli</taxon>
        <taxon>Bacillales</taxon>
        <taxon>Bacillaceae</taxon>
        <taxon>Lysinibacillus</taxon>
    </lineage>
</organism>
<evidence type="ECO:0000313" key="3">
    <source>
        <dbReference type="Proteomes" id="UP001525021"/>
    </source>
</evidence>
<gene>
    <name evidence="2" type="ORF">NXZ79_18860</name>
</gene>
<dbReference type="RefSeq" id="WP_012293482.1">
    <property type="nucleotide sequence ID" value="NZ_JANTOO010000020.1"/>
</dbReference>
<keyword evidence="3" id="KW-1185">Reference proteome</keyword>
<evidence type="ECO:0000313" key="2">
    <source>
        <dbReference type="EMBL" id="MCS1398070.1"/>
    </source>
</evidence>
<protein>
    <submittedName>
        <fullName evidence="2">Uncharacterized protein</fullName>
    </submittedName>
</protein>
<proteinExistence type="predicted"/>
<comment type="caution">
    <text evidence="2">The sequence shown here is derived from an EMBL/GenBank/DDBJ whole genome shotgun (WGS) entry which is preliminary data.</text>
</comment>